<dbReference type="Proteomes" id="UP000252015">
    <property type="component" value="Unassembled WGS sequence"/>
</dbReference>
<evidence type="ECO:0000313" key="2">
    <source>
        <dbReference type="EMBL" id="SRX94057.1"/>
    </source>
</evidence>
<protein>
    <submittedName>
        <fullName evidence="2">Uncharacterized protein</fullName>
    </submittedName>
</protein>
<gene>
    <name evidence="2" type="ORF">MSP7336_02304</name>
</gene>
<accession>A0A375YYY9</accession>
<feature type="signal peptide" evidence="1">
    <location>
        <begin position="1"/>
        <end position="29"/>
    </location>
</feature>
<dbReference type="EMBL" id="UEGW01000001">
    <property type="protein sequence ID" value="SRX94057.1"/>
    <property type="molecule type" value="Genomic_DNA"/>
</dbReference>
<dbReference type="STRING" id="29313.BHQ16_15590"/>
<dbReference type="RefSeq" id="WP_113963736.1">
    <property type="nucleotide sequence ID" value="NZ_UEGW01000001.1"/>
</dbReference>
<organism evidence="2 3">
    <name type="scientific">Mycobacterium shimoidei</name>
    <dbReference type="NCBI Taxonomy" id="29313"/>
    <lineage>
        <taxon>Bacteria</taxon>
        <taxon>Bacillati</taxon>
        <taxon>Actinomycetota</taxon>
        <taxon>Actinomycetes</taxon>
        <taxon>Mycobacteriales</taxon>
        <taxon>Mycobacteriaceae</taxon>
        <taxon>Mycobacterium</taxon>
    </lineage>
</organism>
<proteinExistence type="predicted"/>
<name>A0A375YYY9_MYCSH</name>
<evidence type="ECO:0000256" key="1">
    <source>
        <dbReference type="SAM" id="SignalP"/>
    </source>
</evidence>
<keyword evidence="1" id="KW-0732">Signal</keyword>
<dbReference type="AlphaFoldDB" id="A0A375YYY9"/>
<reference evidence="2 3" key="1">
    <citation type="submission" date="2018-05" db="EMBL/GenBank/DDBJ databases">
        <authorList>
            <consortium name="IHU Genomes"/>
        </authorList>
    </citation>
    <scope>NUCLEOTIDE SEQUENCE [LARGE SCALE GENOMIC DNA]</scope>
    <source>
        <strain evidence="2 3">P7336</strain>
    </source>
</reference>
<sequence length="194" mass="18478">MPSIWTLLRATAILGGSAAALLAGGIAHADPAPTVPVPDIAGQVAGTAANAPQMLQGLATALGATPPSPPLASAGIQVPKPATTALPGATSLVPGATTPGMTPVVPGATSAVPGLPPAAATATPAGGPSQLLPQAQVSLPQLPFSPVPLPQQLSLPGDLMALANGGVPVTRSVPTITPAASGSSPLLFPLSALP</sequence>
<feature type="chain" id="PRO_5016573110" evidence="1">
    <location>
        <begin position="30"/>
        <end position="194"/>
    </location>
</feature>
<evidence type="ECO:0000313" key="3">
    <source>
        <dbReference type="Proteomes" id="UP000252015"/>
    </source>
</evidence>
<keyword evidence="3" id="KW-1185">Reference proteome</keyword>